<evidence type="ECO:0000313" key="3">
    <source>
        <dbReference type="EMBL" id="GLW91758.1"/>
    </source>
</evidence>
<dbReference type="Pfam" id="PF00005">
    <property type="entry name" value="ABC_tran"/>
    <property type="match status" value="1"/>
</dbReference>
<dbReference type="PANTHER" id="PTHR24220">
    <property type="entry name" value="IMPORT ATP-BINDING PROTEIN"/>
    <property type="match status" value="1"/>
</dbReference>
<dbReference type="InterPro" id="IPR027417">
    <property type="entry name" value="P-loop_NTPase"/>
</dbReference>
<evidence type="ECO:0000256" key="1">
    <source>
        <dbReference type="SAM" id="MobiDB-lite"/>
    </source>
</evidence>
<dbReference type="PANTHER" id="PTHR24220:SF86">
    <property type="entry name" value="ABC TRANSPORTER ABCH.1"/>
    <property type="match status" value="1"/>
</dbReference>
<comment type="caution">
    <text evidence="3">The sequence shown here is derived from an EMBL/GenBank/DDBJ whole genome shotgun (WGS) entry which is preliminary data.</text>
</comment>
<accession>A0A9W6VAA0</accession>
<evidence type="ECO:0000313" key="4">
    <source>
        <dbReference type="Proteomes" id="UP001165042"/>
    </source>
</evidence>
<dbReference type="GO" id="GO:0016887">
    <property type="term" value="F:ATP hydrolysis activity"/>
    <property type="evidence" value="ECO:0007669"/>
    <property type="project" value="InterPro"/>
</dbReference>
<keyword evidence="4" id="KW-1185">Reference proteome</keyword>
<organism evidence="3 4">
    <name type="scientific">Actinokineospora globicatena</name>
    <dbReference type="NCBI Taxonomy" id="103729"/>
    <lineage>
        <taxon>Bacteria</taxon>
        <taxon>Bacillati</taxon>
        <taxon>Actinomycetota</taxon>
        <taxon>Actinomycetes</taxon>
        <taxon>Pseudonocardiales</taxon>
        <taxon>Pseudonocardiaceae</taxon>
        <taxon>Actinokineospora</taxon>
    </lineage>
</organism>
<feature type="region of interest" description="Disordered" evidence="1">
    <location>
        <begin position="1"/>
        <end position="24"/>
    </location>
</feature>
<dbReference type="GO" id="GO:0005524">
    <property type="term" value="F:ATP binding"/>
    <property type="evidence" value="ECO:0007669"/>
    <property type="project" value="InterPro"/>
</dbReference>
<dbReference type="InterPro" id="IPR015854">
    <property type="entry name" value="ABC_transpr_LolD-like"/>
</dbReference>
<dbReference type="GO" id="GO:0005886">
    <property type="term" value="C:plasma membrane"/>
    <property type="evidence" value="ECO:0007669"/>
    <property type="project" value="TreeGrafter"/>
</dbReference>
<dbReference type="InterPro" id="IPR003439">
    <property type="entry name" value="ABC_transporter-like_ATP-bd"/>
</dbReference>
<dbReference type="AlphaFoldDB" id="A0A9W6VAA0"/>
<dbReference type="SUPFAM" id="SSF52540">
    <property type="entry name" value="P-loop containing nucleoside triphosphate hydrolases"/>
    <property type="match status" value="1"/>
</dbReference>
<dbReference type="Gene3D" id="3.40.50.300">
    <property type="entry name" value="P-loop containing nucleotide triphosphate hydrolases"/>
    <property type="match status" value="1"/>
</dbReference>
<dbReference type="Proteomes" id="UP001165042">
    <property type="component" value="Unassembled WGS sequence"/>
</dbReference>
<name>A0A9W6VAA0_9PSEU</name>
<reference evidence="3" key="1">
    <citation type="submission" date="2023-02" db="EMBL/GenBank/DDBJ databases">
        <title>Actinokineospora globicatena NBRC 15670.</title>
        <authorList>
            <person name="Ichikawa N."/>
            <person name="Sato H."/>
            <person name="Tonouchi N."/>
        </authorList>
    </citation>
    <scope>NUCLEOTIDE SEQUENCE</scope>
    <source>
        <strain evidence="3">NBRC 15670</strain>
    </source>
</reference>
<protein>
    <recommendedName>
        <fullName evidence="2">ABC transporter domain-containing protein</fullName>
    </recommendedName>
</protein>
<proteinExistence type="predicted"/>
<gene>
    <name evidence="3" type="ORF">Aglo03_25740</name>
</gene>
<feature type="domain" description="ABC transporter" evidence="2">
    <location>
        <begin position="4"/>
        <end position="47"/>
    </location>
</feature>
<dbReference type="EMBL" id="BSSD01000003">
    <property type="protein sequence ID" value="GLW91758.1"/>
    <property type="molecule type" value="Genomic_DNA"/>
</dbReference>
<feature type="compositionally biased region" description="Basic and acidic residues" evidence="1">
    <location>
        <begin position="8"/>
        <end position="18"/>
    </location>
</feature>
<sequence>MAALRLVGLDDRAHHRPNELSGGQQQRVAIARALVTAPAIVLADEPTGNLDTRSSQDVMGILDRLNASGRTVVLITHEDDVAAHADRVVRVVDGRVAQGVPA</sequence>
<evidence type="ECO:0000259" key="2">
    <source>
        <dbReference type="Pfam" id="PF00005"/>
    </source>
</evidence>
<dbReference type="GO" id="GO:0022857">
    <property type="term" value="F:transmembrane transporter activity"/>
    <property type="evidence" value="ECO:0007669"/>
    <property type="project" value="TreeGrafter"/>
</dbReference>